<evidence type="ECO:0000313" key="1">
    <source>
        <dbReference type="EMBL" id="JAP42717.1"/>
    </source>
</evidence>
<sequence length="143" mass="16707">MNYKLPYLYHSWALRVGDERRLEVVDHRCLRTVLRVKYTDYISNEAVRARCENIARISQAIQERRLRWFGHVLRHSPHEFSSITLDLASLLTCRCRRGQLIPGSTRFDLRFSVFVAGEKNGLSCPDPLPRFVTRGEVQYVTSP</sequence>
<organism evidence="1">
    <name type="scientific">Schistocephalus solidus</name>
    <name type="common">Tapeworm</name>
    <dbReference type="NCBI Taxonomy" id="70667"/>
    <lineage>
        <taxon>Eukaryota</taxon>
        <taxon>Metazoa</taxon>
        <taxon>Spiralia</taxon>
        <taxon>Lophotrochozoa</taxon>
        <taxon>Platyhelminthes</taxon>
        <taxon>Cestoda</taxon>
        <taxon>Eucestoda</taxon>
        <taxon>Diphyllobothriidea</taxon>
        <taxon>Diphyllobothriidae</taxon>
        <taxon>Schistocephalus</taxon>
    </lineage>
</organism>
<dbReference type="AlphaFoldDB" id="A0A0X3NYS2"/>
<accession>A0A0X3NYS2</accession>
<gene>
    <name evidence="1" type="ORF">TR149326</name>
</gene>
<feature type="non-terminal residue" evidence="1">
    <location>
        <position position="143"/>
    </location>
</feature>
<protein>
    <submittedName>
        <fullName evidence="1">Uncharacterized protein</fullName>
    </submittedName>
</protein>
<reference evidence="1" key="1">
    <citation type="submission" date="2016-01" db="EMBL/GenBank/DDBJ databases">
        <title>Reference transcriptome for the parasite Schistocephalus solidus: insights into the molecular evolution of parasitism.</title>
        <authorList>
            <person name="Hebert F.O."/>
            <person name="Grambauer S."/>
            <person name="Barber I."/>
            <person name="Landry C.R."/>
            <person name="Aubin-Horth N."/>
        </authorList>
    </citation>
    <scope>NUCLEOTIDE SEQUENCE</scope>
</reference>
<dbReference type="EMBL" id="GEEE01020508">
    <property type="protein sequence ID" value="JAP42717.1"/>
    <property type="molecule type" value="Transcribed_RNA"/>
</dbReference>
<name>A0A0X3NYS2_SCHSO</name>
<proteinExistence type="predicted"/>